<proteinExistence type="predicted"/>
<gene>
    <name evidence="2" type="ORF">GXW74_11930</name>
</gene>
<dbReference type="Proteomes" id="UP001138709">
    <property type="component" value="Unassembled WGS sequence"/>
</dbReference>
<name>A0A9X9XBV9_9PROT</name>
<evidence type="ECO:0000313" key="3">
    <source>
        <dbReference type="Proteomes" id="UP001138709"/>
    </source>
</evidence>
<accession>A0A9X9XBV9</accession>
<evidence type="ECO:0000256" key="1">
    <source>
        <dbReference type="SAM" id="MobiDB-lite"/>
    </source>
</evidence>
<dbReference type="RefSeq" id="WP_211846729.1">
    <property type="nucleotide sequence ID" value="NZ_JAAEDL010000010.1"/>
</dbReference>
<feature type="region of interest" description="Disordered" evidence="1">
    <location>
        <begin position="137"/>
        <end position="177"/>
    </location>
</feature>
<sequence length="240" mass="26285">MDEGTVRGNDQILQGVSGAPLNDPKRDGIRTGMPMIRLARFMTFHDDNAARRQAALNDAADRWGGETQDHHLAPGDPGGGMESICNHACAEPLRANSRVILPNGTVEVPTANLGTAATAFAPHGRDKATAAASSHPLFGFRPAPKGQGRLPAAEHRPADGQRERRPDGRVPGIRREDGLLSPPLLFRSEFGRIQGGHGGYREVREGLARSLRRRLPRRRMARLLQGRLRLRTDSQPFQQR</sequence>
<dbReference type="AlphaFoldDB" id="A0A9X9XBV9"/>
<keyword evidence="3" id="KW-1185">Reference proteome</keyword>
<evidence type="ECO:0000313" key="2">
    <source>
        <dbReference type="EMBL" id="MBR0681195.1"/>
    </source>
</evidence>
<dbReference type="EMBL" id="JAAEDL010000010">
    <property type="protein sequence ID" value="MBR0681195.1"/>
    <property type="molecule type" value="Genomic_DNA"/>
</dbReference>
<feature type="region of interest" description="Disordered" evidence="1">
    <location>
        <begin position="1"/>
        <end position="28"/>
    </location>
</feature>
<protein>
    <submittedName>
        <fullName evidence="2">Uncharacterized protein</fullName>
    </submittedName>
</protein>
<feature type="compositionally biased region" description="Basic and acidic residues" evidence="1">
    <location>
        <begin position="152"/>
        <end position="177"/>
    </location>
</feature>
<comment type="caution">
    <text evidence="2">The sequence shown here is derived from an EMBL/GenBank/DDBJ whole genome shotgun (WGS) entry which is preliminary data.</text>
</comment>
<organism evidence="2 3">
    <name type="scientific">Neoroseomonas eburnea</name>
    <dbReference type="NCBI Taxonomy" id="1346889"/>
    <lineage>
        <taxon>Bacteria</taxon>
        <taxon>Pseudomonadati</taxon>
        <taxon>Pseudomonadota</taxon>
        <taxon>Alphaproteobacteria</taxon>
        <taxon>Acetobacterales</taxon>
        <taxon>Acetobacteraceae</taxon>
        <taxon>Neoroseomonas</taxon>
    </lineage>
</organism>
<reference evidence="2" key="2">
    <citation type="journal article" date="2021" name="Syst. Appl. Microbiol.">
        <title>Roseomonas hellenica sp. nov., isolated from roots of wild-growing Alkanna tinctoria.</title>
        <authorList>
            <person name="Rat A."/>
            <person name="Naranjo H.D."/>
            <person name="Lebbe L."/>
            <person name="Cnockaert M."/>
            <person name="Krigas N."/>
            <person name="Grigoriadou K."/>
            <person name="Maloupa E."/>
            <person name="Willems A."/>
        </authorList>
    </citation>
    <scope>NUCLEOTIDE SEQUENCE</scope>
    <source>
        <strain evidence="2">LMG 31228</strain>
    </source>
</reference>
<reference evidence="2" key="1">
    <citation type="submission" date="2020-01" db="EMBL/GenBank/DDBJ databases">
        <authorList>
            <person name="Rat A."/>
        </authorList>
    </citation>
    <scope>NUCLEOTIDE SEQUENCE</scope>
    <source>
        <strain evidence="2">LMG 31228</strain>
    </source>
</reference>